<protein>
    <submittedName>
        <fullName evidence="1">Unannotated protein</fullName>
    </submittedName>
</protein>
<gene>
    <name evidence="1" type="ORF">UFOPK4347_01621</name>
</gene>
<dbReference type="EMBL" id="CAFBQU010000073">
    <property type="protein sequence ID" value="CAB5067918.1"/>
    <property type="molecule type" value="Genomic_DNA"/>
</dbReference>
<proteinExistence type="predicted"/>
<organism evidence="1">
    <name type="scientific">freshwater metagenome</name>
    <dbReference type="NCBI Taxonomy" id="449393"/>
    <lineage>
        <taxon>unclassified sequences</taxon>
        <taxon>metagenomes</taxon>
        <taxon>ecological metagenomes</taxon>
    </lineage>
</organism>
<sequence>MNATDNDPFEVVIEPIDGALGVVDGTPAVDTDATPSPFAFTALI</sequence>
<dbReference type="AlphaFoldDB" id="A0A6J7UU03"/>
<name>A0A6J7UU03_9ZZZZ</name>
<evidence type="ECO:0000313" key="1">
    <source>
        <dbReference type="EMBL" id="CAB5067918.1"/>
    </source>
</evidence>
<accession>A0A6J7UU03</accession>
<reference evidence="1" key="1">
    <citation type="submission" date="2020-05" db="EMBL/GenBank/DDBJ databases">
        <authorList>
            <person name="Chiriac C."/>
            <person name="Salcher M."/>
            <person name="Ghai R."/>
            <person name="Kavagutti S V."/>
        </authorList>
    </citation>
    <scope>NUCLEOTIDE SEQUENCE</scope>
</reference>